<evidence type="ECO:0000313" key="6">
    <source>
        <dbReference type="Proteomes" id="UP000325945"/>
    </source>
</evidence>
<evidence type="ECO:0000256" key="1">
    <source>
        <dbReference type="ARBA" id="ARBA00005964"/>
    </source>
</evidence>
<gene>
    <name evidence="5" type="ORF">BDV39DRAFT_191305</name>
</gene>
<dbReference type="EMBL" id="ML741779">
    <property type="protein sequence ID" value="KAE8329358.1"/>
    <property type="molecule type" value="Genomic_DNA"/>
</dbReference>
<dbReference type="InterPro" id="IPR019826">
    <property type="entry name" value="Carboxylesterase_B_AS"/>
</dbReference>
<dbReference type="InterPro" id="IPR050654">
    <property type="entry name" value="AChE-related_enzymes"/>
</dbReference>
<dbReference type="Pfam" id="PF00135">
    <property type="entry name" value="COesterase"/>
    <property type="match status" value="1"/>
</dbReference>
<evidence type="ECO:0000256" key="3">
    <source>
        <dbReference type="RuleBase" id="RU361235"/>
    </source>
</evidence>
<comment type="similarity">
    <text evidence="1 3">Belongs to the type-B carboxylesterase/lipase family.</text>
</comment>
<dbReference type="PANTHER" id="PTHR43918">
    <property type="entry name" value="ACETYLCHOLINESTERASE"/>
    <property type="match status" value="1"/>
</dbReference>
<keyword evidence="2 3" id="KW-0378">Hydrolase</keyword>
<reference evidence="6" key="1">
    <citation type="submission" date="2019-04" db="EMBL/GenBank/DDBJ databases">
        <title>Friends and foes A comparative genomics studyof 23 Aspergillus species from section Flavi.</title>
        <authorList>
            <consortium name="DOE Joint Genome Institute"/>
            <person name="Kjaerbolling I."/>
            <person name="Vesth T."/>
            <person name="Frisvad J.C."/>
            <person name="Nybo J.L."/>
            <person name="Theobald S."/>
            <person name="Kildgaard S."/>
            <person name="Isbrandt T."/>
            <person name="Kuo A."/>
            <person name="Sato A."/>
            <person name="Lyhne E.K."/>
            <person name="Kogle M.E."/>
            <person name="Wiebenga A."/>
            <person name="Kun R.S."/>
            <person name="Lubbers R.J."/>
            <person name="Makela M.R."/>
            <person name="Barry K."/>
            <person name="Chovatia M."/>
            <person name="Clum A."/>
            <person name="Daum C."/>
            <person name="Haridas S."/>
            <person name="He G."/>
            <person name="LaButti K."/>
            <person name="Lipzen A."/>
            <person name="Mondo S."/>
            <person name="Riley R."/>
            <person name="Salamov A."/>
            <person name="Simmons B.A."/>
            <person name="Magnuson J.K."/>
            <person name="Henrissat B."/>
            <person name="Mortensen U.H."/>
            <person name="Larsen T.O."/>
            <person name="Devries R.P."/>
            <person name="Grigoriev I.V."/>
            <person name="Machida M."/>
            <person name="Baker S.E."/>
            <person name="Andersen M.R."/>
        </authorList>
    </citation>
    <scope>NUCLEOTIDE SEQUENCE [LARGE SCALE GENOMIC DNA]</scope>
    <source>
        <strain evidence="6">CBS 130017</strain>
    </source>
</reference>
<organism evidence="5 6">
    <name type="scientific">Aspergillus sergii</name>
    <dbReference type="NCBI Taxonomy" id="1034303"/>
    <lineage>
        <taxon>Eukaryota</taxon>
        <taxon>Fungi</taxon>
        <taxon>Dikarya</taxon>
        <taxon>Ascomycota</taxon>
        <taxon>Pezizomycotina</taxon>
        <taxon>Eurotiomycetes</taxon>
        <taxon>Eurotiomycetidae</taxon>
        <taxon>Eurotiales</taxon>
        <taxon>Aspergillaceae</taxon>
        <taxon>Aspergillus</taxon>
        <taxon>Aspergillus subgen. Circumdati</taxon>
    </lineage>
</organism>
<dbReference type="Proteomes" id="UP000325945">
    <property type="component" value="Unassembled WGS sequence"/>
</dbReference>
<dbReference type="PROSITE" id="PS00941">
    <property type="entry name" value="CARBOXYLESTERASE_B_2"/>
    <property type="match status" value="1"/>
</dbReference>
<dbReference type="EC" id="3.1.1.-" evidence="3"/>
<dbReference type="InterPro" id="IPR002018">
    <property type="entry name" value="CarbesteraseB"/>
</dbReference>
<proteinExistence type="inferred from homology"/>
<dbReference type="PANTHER" id="PTHR43918:SF4">
    <property type="entry name" value="CARBOXYLIC ESTER HYDROLASE"/>
    <property type="match status" value="1"/>
</dbReference>
<name>A0A5N6X925_9EURO</name>
<evidence type="ECO:0000313" key="5">
    <source>
        <dbReference type="EMBL" id="KAE8329358.1"/>
    </source>
</evidence>
<dbReference type="InterPro" id="IPR019819">
    <property type="entry name" value="Carboxylesterase_B_CS"/>
</dbReference>
<evidence type="ECO:0000259" key="4">
    <source>
        <dbReference type="Pfam" id="PF00135"/>
    </source>
</evidence>
<sequence>MWCPAFYAVNKMEIINLSTLTVLGNVQATQPSLDNSPIATTRNGSYKGIYLAQYNQDLFLGVPYAHPPIETRRFRDPAHLTINWTGERPATKYAFECIGYGGDQKGYLQSEDCLYLNVVRPHGFENEALPVLVWIHGGGFRQGGTVDRRYNLTFIVDNSVNISKPMMAVSIAYRLGPFGFFNGDDVAAEGALNLGLKDQRLALHWIQENISGFGGDPRKVTIYGQSAGSESVGYHLRAFNGRDDDLFRAGIMESGPVIPQGPLNLTASYQSKYESIVAEAGCSQAEKKLDCLRALPFTVLNNVLNQTDYNTGWEPTVDGDFVARYPSQQVEDGSFVRVPIIAGTTTDEGSTQSPKPVNTTAELRSWMNTSSSYQLGLPDPLINTLLTLYPNTSTFGIPSSSELGGNVTFPQPYGAAFRQSAAYFTDQVFTASRRRTCEAWAAHNVSAYCYRFNTKPATSTWVEGVAHFSDVAFIFNNLEGYGYSPNPFDVGNLTESYILLSYLMAGSWASFVADLDPNGWTGRGRNATRADWPLYTVDRPLNIVWDANVTSYVEADDWRKEGIALINEVALAYGR</sequence>
<dbReference type="SUPFAM" id="SSF53474">
    <property type="entry name" value="alpha/beta-Hydrolases"/>
    <property type="match status" value="1"/>
</dbReference>
<accession>A0A5N6X925</accession>
<dbReference type="InterPro" id="IPR029058">
    <property type="entry name" value="AB_hydrolase_fold"/>
</dbReference>
<keyword evidence="6" id="KW-1185">Reference proteome</keyword>
<dbReference type="GO" id="GO:0052689">
    <property type="term" value="F:carboxylic ester hydrolase activity"/>
    <property type="evidence" value="ECO:0007669"/>
    <property type="project" value="TreeGrafter"/>
</dbReference>
<dbReference type="Gene3D" id="3.40.50.1820">
    <property type="entry name" value="alpha/beta hydrolase"/>
    <property type="match status" value="1"/>
</dbReference>
<dbReference type="PROSITE" id="PS00122">
    <property type="entry name" value="CARBOXYLESTERASE_B_1"/>
    <property type="match status" value="1"/>
</dbReference>
<protein>
    <recommendedName>
        <fullName evidence="3">Carboxylic ester hydrolase</fullName>
        <ecNumber evidence="3">3.1.1.-</ecNumber>
    </recommendedName>
</protein>
<evidence type="ECO:0000256" key="2">
    <source>
        <dbReference type="ARBA" id="ARBA00022801"/>
    </source>
</evidence>
<dbReference type="AlphaFoldDB" id="A0A5N6X925"/>
<feature type="domain" description="Carboxylesterase type B" evidence="4">
    <location>
        <begin position="36"/>
        <end position="536"/>
    </location>
</feature>